<keyword evidence="2" id="KW-0274">FAD</keyword>
<dbReference type="OrthoDB" id="9810588at2"/>
<proteinExistence type="predicted"/>
<dbReference type="Gene3D" id="3.10.20.30">
    <property type="match status" value="1"/>
</dbReference>
<protein>
    <submittedName>
        <fullName evidence="4">2Fe-2S iron-sulfur cluster binding domain-containing protein</fullName>
    </submittedName>
</protein>
<sequence>MPTIQIEGREAVQAEEGTKLVLALEDGGVDILHRCGGNARCTTCAVEVVSGNAGEMSEAEATARSSKGVEDPSIRLSCQLHVHDDLTIKLIKTTASTGLDAGPRPQN</sequence>
<dbReference type="PANTHER" id="PTHR43644">
    <property type="entry name" value="NA(+)-TRANSLOCATING NADH-QUINONE REDUCTASE SUBUNIT"/>
    <property type="match status" value="1"/>
</dbReference>
<dbReference type="RefSeq" id="WP_161701210.1">
    <property type="nucleotide sequence ID" value="NZ_JAAAMU010000011.1"/>
</dbReference>
<reference evidence="4 5" key="1">
    <citation type="submission" date="2020-01" db="EMBL/GenBank/DDBJ databases">
        <title>Paenibacillus soybeanensis sp. nov. isolated from the nodules of soybean (Glycine max(L.) Merr).</title>
        <authorList>
            <person name="Wang H."/>
        </authorList>
    </citation>
    <scope>NUCLEOTIDE SEQUENCE [LARGE SCALE GENOMIC DNA]</scope>
    <source>
        <strain evidence="4 5">DSM 23054</strain>
    </source>
</reference>
<dbReference type="PANTHER" id="PTHR43644:SF1">
    <property type="entry name" value="NAD(P)H-FLAVIN REDUCTASE"/>
    <property type="match status" value="1"/>
</dbReference>
<dbReference type="SUPFAM" id="SSF54292">
    <property type="entry name" value="2Fe-2S ferredoxin-like"/>
    <property type="match status" value="1"/>
</dbReference>
<organism evidence="4 5">
    <name type="scientific">Paenibacillus sacheonensis</name>
    <dbReference type="NCBI Taxonomy" id="742054"/>
    <lineage>
        <taxon>Bacteria</taxon>
        <taxon>Bacillati</taxon>
        <taxon>Bacillota</taxon>
        <taxon>Bacilli</taxon>
        <taxon>Bacillales</taxon>
        <taxon>Paenibacillaceae</taxon>
        <taxon>Paenibacillus</taxon>
    </lineage>
</organism>
<name>A0A7X4YTQ6_9BACL</name>
<dbReference type="PROSITE" id="PS51085">
    <property type="entry name" value="2FE2S_FER_2"/>
    <property type="match status" value="1"/>
</dbReference>
<dbReference type="GO" id="GO:0051536">
    <property type="term" value="F:iron-sulfur cluster binding"/>
    <property type="evidence" value="ECO:0007669"/>
    <property type="project" value="InterPro"/>
</dbReference>
<dbReference type="AlphaFoldDB" id="A0A7X4YTQ6"/>
<dbReference type="InterPro" id="IPR012675">
    <property type="entry name" value="Beta-grasp_dom_sf"/>
</dbReference>
<keyword evidence="1" id="KW-0285">Flavoprotein</keyword>
<evidence type="ECO:0000256" key="1">
    <source>
        <dbReference type="ARBA" id="ARBA00022630"/>
    </source>
</evidence>
<dbReference type="InterPro" id="IPR036010">
    <property type="entry name" value="2Fe-2S_ferredoxin-like_sf"/>
</dbReference>
<comment type="caution">
    <text evidence="4">The sequence shown here is derived from an EMBL/GenBank/DDBJ whole genome shotgun (WGS) entry which is preliminary data.</text>
</comment>
<dbReference type="CDD" id="cd00207">
    <property type="entry name" value="fer2"/>
    <property type="match status" value="1"/>
</dbReference>
<evidence type="ECO:0000313" key="4">
    <source>
        <dbReference type="EMBL" id="NBC71339.1"/>
    </source>
</evidence>
<dbReference type="Proteomes" id="UP000558113">
    <property type="component" value="Unassembled WGS sequence"/>
</dbReference>
<dbReference type="EMBL" id="JAAAMU010000011">
    <property type="protein sequence ID" value="NBC71339.1"/>
    <property type="molecule type" value="Genomic_DNA"/>
</dbReference>
<dbReference type="InterPro" id="IPR001041">
    <property type="entry name" value="2Fe-2S_ferredoxin-type"/>
</dbReference>
<keyword evidence="5" id="KW-1185">Reference proteome</keyword>
<evidence type="ECO:0000256" key="2">
    <source>
        <dbReference type="ARBA" id="ARBA00022827"/>
    </source>
</evidence>
<evidence type="ECO:0000313" key="5">
    <source>
        <dbReference type="Proteomes" id="UP000558113"/>
    </source>
</evidence>
<gene>
    <name evidence="4" type="ORF">GT003_20285</name>
</gene>
<accession>A0A7X4YTQ6</accession>
<evidence type="ECO:0000259" key="3">
    <source>
        <dbReference type="PROSITE" id="PS51085"/>
    </source>
</evidence>
<feature type="domain" description="2Fe-2S ferredoxin-type" evidence="3">
    <location>
        <begin position="2"/>
        <end position="94"/>
    </location>
</feature>
<dbReference type="Pfam" id="PF00111">
    <property type="entry name" value="Fer2"/>
    <property type="match status" value="1"/>
</dbReference>